<reference evidence="3" key="1">
    <citation type="submission" date="2022-02" db="EMBL/GenBank/DDBJ databases">
        <authorList>
            <person name="Henning P.M."/>
            <person name="McCubbin A.G."/>
            <person name="Shore J.S."/>
        </authorList>
    </citation>
    <scope>NUCLEOTIDE SEQUENCE</scope>
    <source>
        <strain evidence="3">F60SS</strain>
        <tissue evidence="3">Leaves</tissue>
    </source>
</reference>
<dbReference type="OrthoDB" id="1938170at2759"/>
<feature type="region of interest" description="Disordered" evidence="1">
    <location>
        <begin position="315"/>
        <end position="366"/>
    </location>
</feature>
<dbReference type="PANTHER" id="PTHR31286:SF178">
    <property type="entry name" value="DUF4283 DOMAIN-CONTAINING PROTEIN"/>
    <property type="match status" value="1"/>
</dbReference>
<dbReference type="InterPro" id="IPR025558">
    <property type="entry name" value="DUF4283"/>
</dbReference>
<reference evidence="3" key="2">
    <citation type="journal article" date="2023" name="Plants (Basel)">
        <title>Annotation of the Turnera subulata (Passifloraceae) Draft Genome Reveals the S-Locus Evolved after the Divergence of Turneroideae from Passifloroideae in a Stepwise Manner.</title>
        <authorList>
            <person name="Henning P.M."/>
            <person name="Roalson E.H."/>
            <person name="Mir W."/>
            <person name="McCubbin A.G."/>
            <person name="Shore J.S."/>
        </authorList>
    </citation>
    <scope>NUCLEOTIDE SEQUENCE</scope>
    <source>
        <strain evidence="3">F60SS</strain>
    </source>
</reference>
<evidence type="ECO:0000313" key="3">
    <source>
        <dbReference type="EMBL" id="KAJ4847899.1"/>
    </source>
</evidence>
<dbReference type="EMBL" id="JAKUCV010001060">
    <property type="protein sequence ID" value="KAJ4847899.1"/>
    <property type="molecule type" value="Genomic_DNA"/>
</dbReference>
<feature type="region of interest" description="Disordered" evidence="1">
    <location>
        <begin position="226"/>
        <end position="285"/>
    </location>
</feature>
<feature type="compositionally biased region" description="Basic and acidic residues" evidence="1">
    <location>
        <begin position="243"/>
        <end position="256"/>
    </location>
</feature>
<dbReference type="InterPro" id="IPR040256">
    <property type="entry name" value="At4g02000-like"/>
</dbReference>
<protein>
    <recommendedName>
        <fullName evidence="2">DUF4283 domain-containing protein</fullName>
    </recommendedName>
</protein>
<evidence type="ECO:0000259" key="2">
    <source>
        <dbReference type="Pfam" id="PF14111"/>
    </source>
</evidence>
<feature type="domain" description="DUF4283" evidence="2">
    <location>
        <begin position="54"/>
        <end position="111"/>
    </location>
</feature>
<dbReference type="AlphaFoldDB" id="A0A9Q0GG21"/>
<evidence type="ECO:0000256" key="1">
    <source>
        <dbReference type="SAM" id="MobiDB-lite"/>
    </source>
</evidence>
<dbReference type="Pfam" id="PF14111">
    <property type="entry name" value="DUF4283"/>
    <property type="match status" value="1"/>
</dbReference>
<accession>A0A9Q0GG21</accession>
<keyword evidence="4" id="KW-1185">Reference proteome</keyword>
<feature type="compositionally biased region" description="Polar residues" evidence="1">
    <location>
        <begin position="315"/>
        <end position="327"/>
    </location>
</feature>
<evidence type="ECO:0000313" key="4">
    <source>
        <dbReference type="Proteomes" id="UP001141552"/>
    </source>
</evidence>
<gene>
    <name evidence="3" type="ORF">Tsubulata_039500</name>
</gene>
<dbReference type="Proteomes" id="UP001141552">
    <property type="component" value="Unassembled WGS sequence"/>
</dbReference>
<dbReference type="PANTHER" id="PTHR31286">
    <property type="entry name" value="GLYCINE-RICH CELL WALL STRUCTURAL PROTEIN 1.8-LIKE"/>
    <property type="match status" value="1"/>
</dbReference>
<organism evidence="3 4">
    <name type="scientific">Turnera subulata</name>
    <dbReference type="NCBI Taxonomy" id="218843"/>
    <lineage>
        <taxon>Eukaryota</taxon>
        <taxon>Viridiplantae</taxon>
        <taxon>Streptophyta</taxon>
        <taxon>Embryophyta</taxon>
        <taxon>Tracheophyta</taxon>
        <taxon>Spermatophyta</taxon>
        <taxon>Magnoliopsida</taxon>
        <taxon>eudicotyledons</taxon>
        <taxon>Gunneridae</taxon>
        <taxon>Pentapetalae</taxon>
        <taxon>rosids</taxon>
        <taxon>fabids</taxon>
        <taxon>Malpighiales</taxon>
        <taxon>Passifloraceae</taxon>
        <taxon>Turnera</taxon>
    </lineage>
</organism>
<sequence>MISDREVCPDREIIPVLELWKDDEVLSEAASPVQVGRLVADFKRFSTRVIAEGLTRIWNLRQQVKVSEVQDNTFVFHFSSIAEKERVIAGSPWSFGGFMLCLKEWPTSVELEAVEFDHVEMWVQVFGLPPNQMTRRKAAMIGTLFASIVEVDLPLENSPFWGKFFKMKVMVGTANPLPTGFLNKSQGDSASWVSFQRNGRERTKPIPGIFELRAPKCSTKLLTVGRGGRLDSERPGRTNLGMKARETYSEAKHVGSTEESDTRDDACGHGHAAHEKGISNQGVGQEQWQDSLGMGTSSKTPNLTQPLKTNIFQTEIGEPSTQTSSAARLSLKKQARLRASSSPASLPPKRENQRPFGATCDSESLQ</sequence>
<feature type="compositionally biased region" description="Basic and acidic residues" evidence="1">
    <location>
        <begin position="263"/>
        <end position="277"/>
    </location>
</feature>
<name>A0A9Q0GG21_9ROSI</name>
<comment type="caution">
    <text evidence="3">The sequence shown here is derived from an EMBL/GenBank/DDBJ whole genome shotgun (WGS) entry which is preliminary data.</text>
</comment>
<proteinExistence type="predicted"/>